<dbReference type="InterPro" id="IPR025150">
    <property type="entry name" value="GH123_cat"/>
</dbReference>
<dbReference type="EMBL" id="VSSQ01081105">
    <property type="protein sequence ID" value="MPN30111.1"/>
    <property type="molecule type" value="Genomic_DNA"/>
</dbReference>
<name>A0A645GTC8_9ZZZZ</name>
<comment type="caution">
    <text evidence="2">The sequence shown here is derived from an EMBL/GenBank/DDBJ whole genome shotgun (WGS) entry which is preliminary data.</text>
</comment>
<reference evidence="2" key="1">
    <citation type="submission" date="2019-08" db="EMBL/GenBank/DDBJ databases">
        <authorList>
            <person name="Kucharzyk K."/>
            <person name="Murdoch R.W."/>
            <person name="Higgins S."/>
            <person name="Loffler F."/>
        </authorList>
    </citation>
    <scope>NUCLEOTIDE SEQUENCE</scope>
</reference>
<evidence type="ECO:0000259" key="1">
    <source>
        <dbReference type="Pfam" id="PF13320"/>
    </source>
</evidence>
<evidence type="ECO:0000313" key="2">
    <source>
        <dbReference type="EMBL" id="MPN30111.1"/>
    </source>
</evidence>
<dbReference type="Pfam" id="PF13320">
    <property type="entry name" value="GH123_cat"/>
    <property type="match status" value="1"/>
</dbReference>
<feature type="domain" description="Glycoside hydrolase 123 catalytic" evidence="1">
    <location>
        <begin position="27"/>
        <end position="118"/>
    </location>
</feature>
<dbReference type="AlphaFoldDB" id="A0A645GTC8"/>
<protein>
    <recommendedName>
        <fullName evidence="1">Glycoside hydrolase 123 catalytic domain-containing protein</fullName>
    </recommendedName>
</protein>
<proteinExistence type="predicted"/>
<sequence length="175" mass="20246">MNEECGTQFWTYVGGGGYYPFATIERVDQPLINSRAFFWEPIAFDHIKGFLYWDIHMWRNNDHLKGKNPVDWSLWNTTHGDNNGMAAIFYPGPDNQPFPSLRAAAIRDGIDDYNYVKIAEERLAKLPASEQPAARQELQAIKDKLCTGMSVFCQDPAELSRLREQLIEFINRQER</sequence>
<gene>
    <name evidence="2" type="ORF">SDC9_177569</name>
</gene>
<organism evidence="2">
    <name type="scientific">bioreactor metagenome</name>
    <dbReference type="NCBI Taxonomy" id="1076179"/>
    <lineage>
        <taxon>unclassified sequences</taxon>
        <taxon>metagenomes</taxon>
        <taxon>ecological metagenomes</taxon>
    </lineage>
</organism>
<accession>A0A645GTC8</accession>